<evidence type="ECO:0000313" key="3">
    <source>
        <dbReference type="Proteomes" id="UP000431451"/>
    </source>
</evidence>
<proteinExistence type="predicted"/>
<dbReference type="Pfam" id="PF08890">
    <property type="entry name" value="Phage_TAC_5"/>
    <property type="match status" value="1"/>
</dbReference>
<dbReference type="Gene3D" id="3.30.2220.30">
    <property type="match status" value="1"/>
</dbReference>
<name>A0A650MJ65_9CLOT</name>
<organism evidence="2 3">
    <name type="scientific">Clostridium neonatale</name>
    <dbReference type="NCBI Taxonomy" id="137838"/>
    <lineage>
        <taxon>Bacteria</taxon>
        <taxon>Bacillati</taxon>
        <taxon>Bacillota</taxon>
        <taxon>Clostridia</taxon>
        <taxon>Eubacteriales</taxon>
        <taxon>Clostridiaceae</taxon>
        <taxon>Clostridium</taxon>
    </lineage>
</organism>
<reference evidence="1" key="2">
    <citation type="submission" date="2021-10" db="EMBL/GenBank/DDBJ databases">
        <authorList>
            <person name="Mesa V."/>
        </authorList>
    </citation>
    <scope>NUCLEOTIDE SEQUENCE</scope>
    <source>
        <strain evidence="1">CC3_PB</strain>
    </source>
</reference>
<evidence type="ECO:0008006" key="4">
    <source>
        <dbReference type="Google" id="ProtNLM"/>
    </source>
</evidence>
<dbReference type="EMBL" id="UWJD01000002">
    <property type="protein sequence ID" value="VCT85440.1"/>
    <property type="molecule type" value="Genomic_DNA"/>
</dbReference>
<accession>A0A650MJ65</accession>
<sequence>MNNFEDFLMESFDDNAEVERELTIGGRKKKMKFKALAATKGDEIRKKHRKVSFVKGQKIVETDQDKYLADLIVETTTYPDLKNAELQAAWGVVGGIELLNAMKAKMTDGEYSEWSNTVSEINGYDKSMNELIEEAKN</sequence>
<dbReference type="RefSeq" id="WP_159116695.1">
    <property type="nucleotide sequence ID" value="NZ_CAKJVE010000004.1"/>
</dbReference>
<dbReference type="Proteomes" id="UP000431451">
    <property type="component" value="Unassembled WGS sequence"/>
</dbReference>
<dbReference type="InterPro" id="IPR038559">
    <property type="entry name" value="XkdN-like_sf"/>
</dbReference>
<evidence type="ECO:0000313" key="2">
    <source>
        <dbReference type="EMBL" id="VCT85440.1"/>
    </source>
</evidence>
<protein>
    <recommendedName>
        <fullName evidence="4">Phage XkdN-like protein</fullName>
    </recommendedName>
</protein>
<dbReference type="InterPro" id="IPR014986">
    <property type="entry name" value="XkdN-like"/>
</dbReference>
<dbReference type="Proteomes" id="UP000789738">
    <property type="component" value="Unassembled WGS sequence"/>
</dbReference>
<gene>
    <name evidence="1" type="ORF">CNEO_40820</name>
    <name evidence="2" type="ORF">CNEONATNEC25_03041</name>
</gene>
<evidence type="ECO:0000313" key="1">
    <source>
        <dbReference type="EMBL" id="CAG9703824.1"/>
    </source>
</evidence>
<dbReference type="AlphaFoldDB" id="A0A650MJ65"/>
<dbReference type="EMBL" id="CAKJVE010000004">
    <property type="protein sequence ID" value="CAG9703824.1"/>
    <property type="molecule type" value="Genomic_DNA"/>
</dbReference>
<reference evidence="2 3" key="1">
    <citation type="submission" date="2018-06" db="EMBL/GenBank/DDBJ databases">
        <authorList>
            <consortium name="IHU Genomes"/>
        </authorList>
    </citation>
    <scope>NUCLEOTIDE SEQUENCE [LARGE SCALE GENOMIC DNA]</scope>
    <source>
        <strain evidence="2 3">NEC25</strain>
    </source>
</reference>